<dbReference type="Proteomes" id="UP001597237">
    <property type="component" value="Unassembled WGS sequence"/>
</dbReference>
<evidence type="ECO:0000313" key="2">
    <source>
        <dbReference type="Proteomes" id="UP001597237"/>
    </source>
</evidence>
<keyword evidence="2" id="KW-1185">Reference proteome</keyword>
<organism evidence="1 2">
    <name type="scientific">Phenylobacterium terrae</name>
    <dbReference type="NCBI Taxonomy" id="2665495"/>
    <lineage>
        <taxon>Bacteria</taxon>
        <taxon>Pseudomonadati</taxon>
        <taxon>Pseudomonadota</taxon>
        <taxon>Alphaproteobacteria</taxon>
        <taxon>Caulobacterales</taxon>
        <taxon>Caulobacteraceae</taxon>
        <taxon>Phenylobacterium</taxon>
    </lineage>
</organism>
<dbReference type="EMBL" id="JBHUEY010000006">
    <property type="protein sequence ID" value="MFD1785541.1"/>
    <property type="molecule type" value="Genomic_DNA"/>
</dbReference>
<name>A0ABW4N6R4_9CAUL</name>
<evidence type="ECO:0000313" key="1">
    <source>
        <dbReference type="EMBL" id="MFD1785541.1"/>
    </source>
</evidence>
<sequence>MTPKPITSTTYVVAAFDGARPRFLCRDRRHGHWVVTVDQQKASHFATPSEAVDAASDYRRLGFGRHYSRDGDWRAFAVTMRLAFAEVAAAV</sequence>
<protein>
    <recommendedName>
        <fullName evidence="3">DUF2188 domain-containing protein</fullName>
    </recommendedName>
</protein>
<evidence type="ECO:0008006" key="3">
    <source>
        <dbReference type="Google" id="ProtNLM"/>
    </source>
</evidence>
<comment type="caution">
    <text evidence="1">The sequence shown here is derived from an EMBL/GenBank/DDBJ whole genome shotgun (WGS) entry which is preliminary data.</text>
</comment>
<gene>
    <name evidence="1" type="ORF">ACFSC0_19240</name>
</gene>
<accession>A0ABW4N6R4</accession>
<dbReference type="RefSeq" id="WP_377281601.1">
    <property type="nucleotide sequence ID" value="NZ_JBHRSI010000004.1"/>
</dbReference>
<reference evidence="2" key="1">
    <citation type="journal article" date="2019" name="Int. J. Syst. Evol. Microbiol.">
        <title>The Global Catalogue of Microorganisms (GCM) 10K type strain sequencing project: providing services to taxonomists for standard genome sequencing and annotation.</title>
        <authorList>
            <consortium name="The Broad Institute Genomics Platform"/>
            <consortium name="The Broad Institute Genome Sequencing Center for Infectious Disease"/>
            <person name="Wu L."/>
            <person name="Ma J."/>
        </authorList>
    </citation>
    <scope>NUCLEOTIDE SEQUENCE [LARGE SCALE GENOMIC DNA]</scope>
    <source>
        <strain evidence="2">DFY28</strain>
    </source>
</reference>
<proteinExistence type="predicted"/>